<dbReference type="AlphaFoldDB" id="A0A8S8ZUR3"/>
<dbReference type="EMBL" id="NMPR01000049">
    <property type="protein sequence ID" value="KAA8632746.1"/>
    <property type="molecule type" value="Genomic_DNA"/>
</dbReference>
<dbReference type="Proteomes" id="UP000433876">
    <property type="component" value="Unassembled WGS sequence"/>
</dbReference>
<accession>A0A8S8ZUR3</accession>
<feature type="region of interest" description="Disordered" evidence="1">
    <location>
        <begin position="27"/>
        <end position="56"/>
    </location>
</feature>
<comment type="caution">
    <text evidence="2">The sequence shown here is derived from an EMBL/GenBank/DDBJ whole genome shotgun (WGS) entry which is preliminary data.</text>
</comment>
<feature type="region of interest" description="Disordered" evidence="1">
    <location>
        <begin position="71"/>
        <end position="101"/>
    </location>
</feature>
<organism evidence="2 3">
    <name type="scientific">Sordaria macrospora</name>
    <dbReference type="NCBI Taxonomy" id="5147"/>
    <lineage>
        <taxon>Eukaryota</taxon>
        <taxon>Fungi</taxon>
        <taxon>Dikarya</taxon>
        <taxon>Ascomycota</taxon>
        <taxon>Pezizomycotina</taxon>
        <taxon>Sordariomycetes</taxon>
        <taxon>Sordariomycetidae</taxon>
        <taxon>Sordariales</taxon>
        <taxon>Sordariaceae</taxon>
        <taxon>Sordaria</taxon>
    </lineage>
</organism>
<evidence type="ECO:0000256" key="1">
    <source>
        <dbReference type="SAM" id="MobiDB-lite"/>
    </source>
</evidence>
<protein>
    <submittedName>
        <fullName evidence="2">Uncharacterized protein</fullName>
    </submittedName>
</protein>
<sequence>MRPRPWAAVLEFPTPSTSGRLRVVGMLSPPTGRRTRLPSVASSSSSLPQSGSLALRRSTVTRCPSLVASIPADTGADRLSSTSGRKRKMGRRRRRSRFGKHTFLPRRPSVKQYIWLPKGFDGITGHLGLGEAGRWR</sequence>
<feature type="compositionally biased region" description="Low complexity" evidence="1">
    <location>
        <begin position="37"/>
        <end position="55"/>
    </location>
</feature>
<gene>
    <name evidence="2" type="ORF">SMACR_00916</name>
</gene>
<evidence type="ECO:0000313" key="2">
    <source>
        <dbReference type="EMBL" id="KAA8632746.1"/>
    </source>
</evidence>
<name>A0A8S8ZUR3_SORMA</name>
<evidence type="ECO:0000313" key="3">
    <source>
        <dbReference type="Proteomes" id="UP000433876"/>
    </source>
</evidence>
<proteinExistence type="predicted"/>
<reference evidence="2 3" key="1">
    <citation type="submission" date="2017-07" db="EMBL/GenBank/DDBJ databases">
        <title>Genome sequence of the Sordaria macrospora wild type strain R19027.</title>
        <authorList>
            <person name="Nowrousian M."/>
            <person name="Teichert I."/>
            <person name="Kueck U."/>
        </authorList>
    </citation>
    <scope>NUCLEOTIDE SEQUENCE [LARGE SCALE GENOMIC DNA]</scope>
    <source>
        <strain evidence="2 3">R19027</strain>
        <tissue evidence="2">Mycelium</tissue>
    </source>
</reference>
<feature type="compositionally biased region" description="Basic residues" evidence="1">
    <location>
        <begin position="84"/>
        <end position="101"/>
    </location>
</feature>